<evidence type="ECO:0000256" key="1">
    <source>
        <dbReference type="SAM" id="MobiDB-lite"/>
    </source>
</evidence>
<comment type="caution">
    <text evidence="2">The sequence shown here is derived from an EMBL/GenBank/DDBJ whole genome shotgun (WGS) entry which is preliminary data.</text>
</comment>
<organism evidence="2 3">
    <name type="scientific">Babesia caballi</name>
    <dbReference type="NCBI Taxonomy" id="5871"/>
    <lineage>
        <taxon>Eukaryota</taxon>
        <taxon>Sar</taxon>
        <taxon>Alveolata</taxon>
        <taxon>Apicomplexa</taxon>
        <taxon>Aconoidasida</taxon>
        <taxon>Piroplasmida</taxon>
        <taxon>Babesiidae</taxon>
        <taxon>Babesia</taxon>
    </lineage>
</organism>
<gene>
    <name evidence="2" type="ORF">BcabD6B2_32710</name>
</gene>
<dbReference type="GeneID" id="94195317"/>
<name>A0AAV4LXH5_BABCB</name>
<evidence type="ECO:0000313" key="2">
    <source>
        <dbReference type="EMBL" id="GIX63836.1"/>
    </source>
</evidence>
<dbReference type="AlphaFoldDB" id="A0AAV4LXH5"/>
<accession>A0AAV4LXH5</accession>
<evidence type="ECO:0000313" key="3">
    <source>
        <dbReference type="Proteomes" id="UP001497744"/>
    </source>
</evidence>
<feature type="region of interest" description="Disordered" evidence="1">
    <location>
        <begin position="99"/>
        <end position="132"/>
    </location>
</feature>
<reference evidence="2 3" key="1">
    <citation type="submission" date="2021-06" db="EMBL/GenBank/DDBJ databases">
        <title>Genome sequence of Babesia caballi.</title>
        <authorList>
            <person name="Yamagishi J."/>
            <person name="Kidaka T."/>
            <person name="Ochi A."/>
        </authorList>
    </citation>
    <scope>NUCLEOTIDE SEQUENCE [LARGE SCALE GENOMIC DNA]</scope>
    <source>
        <strain evidence="2">USDA-D6B2</strain>
    </source>
</reference>
<dbReference type="EMBL" id="BPLF01000002">
    <property type="protein sequence ID" value="GIX63836.1"/>
    <property type="molecule type" value="Genomic_DNA"/>
</dbReference>
<dbReference type="RefSeq" id="XP_067715905.1">
    <property type="nucleotide sequence ID" value="XM_067859804.1"/>
</dbReference>
<proteinExistence type="predicted"/>
<dbReference type="Proteomes" id="UP001497744">
    <property type="component" value="Unassembled WGS sequence"/>
</dbReference>
<keyword evidence="3" id="KW-1185">Reference proteome</keyword>
<protein>
    <submittedName>
        <fullName evidence="2">BZ3501_MvSof-1269-A2-R1_Chr11g02874</fullName>
    </submittedName>
</protein>
<sequence length="132" mass="14950">MLNVVLELVLHVKVALRFISVAVERKLVNFRSNPVRQSGGPRRSRQLTNHSRLMVLCSHRVGCADLNGLVVDLVHGQSGRERCMQEFILRQRRHVLSKIRHRKFAPPRRSDASRQPGPSCSAPRAACEPVDE</sequence>